<keyword evidence="4" id="KW-0808">Transferase</keyword>
<dbReference type="SUPFAM" id="SSF55781">
    <property type="entry name" value="GAF domain-like"/>
    <property type="match status" value="1"/>
</dbReference>
<reference evidence="10" key="1">
    <citation type="journal article" date="2015" name="Nature">
        <title>Complex archaea that bridge the gap between prokaryotes and eukaryotes.</title>
        <authorList>
            <person name="Spang A."/>
            <person name="Saw J.H."/>
            <person name="Jorgensen S.L."/>
            <person name="Zaremba-Niedzwiedzka K."/>
            <person name="Martijn J."/>
            <person name="Lind A.E."/>
            <person name="van Eijk R."/>
            <person name="Schleper C."/>
            <person name="Guy L."/>
            <person name="Ettema T.J."/>
        </authorList>
    </citation>
    <scope>NUCLEOTIDE SEQUENCE</scope>
</reference>
<feature type="transmembrane region" description="Helical" evidence="7">
    <location>
        <begin position="18"/>
        <end position="41"/>
    </location>
</feature>
<feature type="transmembrane region" description="Helical" evidence="7">
    <location>
        <begin position="286"/>
        <end position="306"/>
    </location>
</feature>
<keyword evidence="7" id="KW-0812">Transmembrane</keyword>
<comment type="caution">
    <text evidence="10">The sequence shown here is derived from an EMBL/GenBank/DDBJ whole genome shotgun (WGS) entry which is preliminary data.</text>
</comment>
<dbReference type="InterPro" id="IPR003018">
    <property type="entry name" value="GAF"/>
</dbReference>
<evidence type="ECO:0000313" key="10">
    <source>
        <dbReference type="EMBL" id="KKO00462.1"/>
    </source>
</evidence>
<keyword evidence="7" id="KW-1133">Transmembrane helix</keyword>
<dbReference type="PRINTS" id="PR00344">
    <property type="entry name" value="BCTRLSENSOR"/>
</dbReference>
<dbReference type="InterPro" id="IPR003661">
    <property type="entry name" value="HisK_dim/P_dom"/>
</dbReference>
<dbReference type="Pfam" id="PF02518">
    <property type="entry name" value="HATPase_c"/>
    <property type="match status" value="1"/>
</dbReference>
<name>A0A0F9XM68_9ZZZZ</name>
<dbReference type="InterPro" id="IPR004358">
    <property type="entry name" value="Sig_transdc_His_kin-like_C"/>
</dbReference>
<dbReference type="PROSITE" id="PS50109">
    <property type="entry name" value="HIS_KIN"/>
    <property type="match status" value="1"/>
</dbReference>
<dbReference type="PANTHER" id="PTHR43547">
    <property type="entry name" value="TWO-COMPONENT HISTIDINE KINASE"/>
    <property type="match status" value="1"/>
</dbReference>
<sequence>MDRDQATRQRAIPLRNRLLAIALAGILPLAFVAGLGLVSIINDQQFQTERRNLEVTRLVATAVEIKLNRSFDVLEALSHSPLLDSGDVDSFSRLVQRVLPSVPDWHALLLIAPDGQVIRRISSSSMSSAGPLAEVNSFTDVVTSEQRQVGDLGKGPGGNWGIPLRVPVMRETELRYVITAVLRPRAILGVISTRRLPTGWMVTVLDGTGRRIGNTHAAVETTGDPAPAALAELLRTHPTEEGMGQAIMEGVPVHTAFVRLQQGAEWTVATGVPTSEVKAGALQATILYGGGLTLSLLLAIAAALIASRRINRPMHQLRLAAQAIGARQTPVAPSSDIEEIQEVGLALLASGQARRESEAERDAMLQNLEQAQHELTQQVSDLEQLQSLGNQLIQLSGLQEQLEAILQVLCSLHGSSHGLVLLSDNNGPLQIRAAQGFSAFSLGQLNATGTSAETLGSAIVAGLRVVIADTETDPRFTPFIEIARTEGFRSVHSTAIKSSGGAVLGALIVPMGEPREPTSREKHLANLCAGLAAVFVDRASIQAEAGVSQQRLQVALESSSIPFSILAPQRDESGEVVEFLWEFINPKGAALLDHSVQELTNAPLGQVLGSWHASRTFHTLVEVIEHNESREIEAHNGKNDTESWLHIVATPFQQRVAVWFADITQRKRQERLIHEADRRKDEFLATLAHELRNPLAPIRMAAQLFGSPTSSDVQKQRSQQIIERQVIHMALLLDDLFDISRITLGKLALRKQSLDLRDIVSAALETARPKLEARRHAFSLDLTSNPVMVEGDPLRLEQIVTNLLTNAAKFTPEGGTVRVQVSYENGFASIAVTDNGMGIAPEHLSTIFEKFAQVSGQSDAIKSGLGIGLALARELAQLHGGQVLASSSGSGQGSTFVVRLPAEDEARPRFELEAPPSHATSNSRILVADDNHDIAETIADILRLEGHEVVLAFDGIEALNLYKRFSPDVALLDIGMPGMRGDEVSKAIRSMPDGDKVLLVAITGWGQPQDKESALAAGFDNHLTKPVGSETILEILKSRRTRR</sequence>
<dbReference type="SUPFAM" id="SSF52172">
    <property type="entry name" value="CheY-like"/>
    <property type="match status" value="1"/>
</dbReference>
<feature type="domain" description="Histidine kinase" evidence="8">
    <location>
        <begin position="686"/>
        <end position="904"/>
    </location>
</feature>
<dbReference type="InterPro" id="IPR003594">
    <property type="entry name" value="HATPase_dom"/>
</dbReference>
<keyword evidence="6" id="KW-0175">Coiled coil</keyword>
<dbReference type="InterPro" id="IPR005467">
    <property type="entry name" value="His_kinase_dom"/>
</dbReference>
<accession>A0A0F9XM68</accession>
<dbReference type="InterPro" id="IPR035965">
    <property type="entry name" value="PAS-like_dom_sf"/>
</dbReference>
<evidence type="ECO:0000256" key="5">
    <source>
        <dbReference type="ARBA" id="ARBA00022777"/>
    </source>
</evidence>
<gene>
    <name evidence="10" type="ORF">LCGC14_0125530</name>
</gene>
<dbReference type="InterPro" id="IPR011006">
    <property type="entry name" value="CheY-like_superfamily"/>
</dbReference>
<protein>
    <recommendedName>
        <fullName evidence="2">histidine kinase</fullName>
        <ecNumber evidence="2">2.7.13.3</ecNumber>
    </recommendedName>
</protein>
<evidence type="ECO:0000256" key="6">
    <source>
        <dbReference type="SAM" id="Coils"/>
    </source>
</evidence>
<dbReference type="CDD" id="cd00075">
    <property type="entry name" value="HATPase"/>
    <property type="match status" value="1"/>
</dbReference>
<dbReference type="EMBL" id="LAZR01000040">
    <property type="protein sequence ID" value="KKO00462.1"/>
    <property type="molecule type" value="Genomic_DNA"/>
</dbReference>
<dbReference type="InterPro" id="IPR001789">
    <property type="entry name" value="Sig_transdc_resp-reg_receiver"/>
</dbReference>
<dbReference type="Gene3D" id="3.30.450.40">
    <property type="match status" value="1"/>
</dbReference>
<evidence type="ECO:0000259" key="8">
    <source>
        <dbReference type="PROSITE" id="PS50109"/>
    </source>
</evidence>
<dbReference type="CDD" id="cd17580">
    <property type="entry name" value="REC_2_DhkD-like"/>
    <property type="match status" value="1"/>
</dbReference>
<evidence type="ECO:0000259" key="9">
    <source>
        <dbReference type="PROSITE" id="PS50110"/>
    </source>
</evidence>
<dbReference type="SMART" id="SM00388">
    <property type="entry name" value="HisKA"/>
    <property type="match status" value="1"/>
</dbReference>
<dbReference type="Pfam" id="PF00072">
    <property type="entry name" value="Response_reg"/>
    <property type="match status" value="1"/>
</dbReference>
<dbReference type="SUPFAM" id="SSF47384">
    <property type="entry name" value="Homodimeric domain of signal transducing histidine kinase"/>
    <property type="match status" value="1"/>
</dbReference>
<dbReference type="FunFam" id="3.30.565.10:FF:000006">
    <property type="entry name" value="Sensor histidine kinase WalK"/>
    <property type="match status" value="1"/>
</dbReference>
<dbReference type="InterPro" id="IPR036890">
    <property type="entry name" value="HATPase_C_sf"/>
</dbReference>
<keyword evidence="5" id="KW-0418">Kinase</keyword>
<evidence type="ECO:0000256" key="1">
    <source>
        <dbReference type="ARBA" id="ARBA00000085"/>
    </source>
</evidence>
<dbReference type="GO" id="GO:0000155">
    <property type="term" value="F:phosphorelay sensor kinase activity"/>
    <property type="evidence" value="ECO:0007669"/>
    <property type="project" value="InterPro"/>
</dbReference>
<dbReference type="Pfam" id="PF00512">
    <property type="entry name" value="HisKA"/>
    <property type="match status" value="1"/>
</dbReference>
<dbReference type="Gene3D" id="1.10.287.130">
    <property type="match status" value="1"/>
</dbReference>
<evidence type="ECO:0000256" key="7">
    <source>
        <dbReference type="SAM" id="Phobius"/>
    </source>
</evidence>
<dbReference type="Gene3D" id="3.30.565.10">
    <property type="entry name" value="Histidine kinase-like ATPase, C-terminal domain"/>
    <property type="match status" value="1"/>
</dbReference>
<keyword evidence="3" id="KW-0597">Phosphoprotein</keyword>
<feature type="coiled-coil region" evidence="6">
    <location>
        <begin position="354"/>
        <end position="388"/>
    </location>
</feature>
<keyword evidence="7" id="KW-0472">Membrane</keyword>
<feature type="domain" description="Response regulatory" evidence="9">
    <location>
        <begin position="924"/>
        <end position="1040"/>
    </location>
</feature>
<evidence type="ECO:0000256" key="3">
    <source>
        <dbReference type="ARBA" id="ARBA00022553"/>
    </source>
</evidence>
<dbReference type="PROSITE" id="PS50110">
    <property type="entry name" value="RESPONSE_REGULATORY"/>
    <property type="match status" value="1"/>
</dbReference>
<dbReference type="SUPFAM" id="SSF55874">
    <property type="entry name" value="ATPase domain of HSP90 chaperone/DNA topoisomerase II/histidine kinase"/>
    <property type="match status" value="1"/>
</dbReference>
<dbReference type="SMART" id="SM00448">
    <property type="entry name" value="REC"/>
    <property type="match status" value="1"/>
</dbReference>
<evidence type="ECO:0000256" key="2">
    <source>
        <dbReference type="ARBA" id="ARBA00012438"/>
    </source>
</evidence>
<dbReference type="Pfam" id="PF01590">
    <property type="entry name" value="GAF"/>
    <property type="match status" value="1"/>
</dbReference>
<dbReference type="SMART" id="SM00387">
    <property type="entry name" value="HATPase_c"/>
    <property type="match status" value="1"/>
</dbReference>
<dbReference type="Gene3D" id="3.40.50.2300">
    <property type="match status" value="1"/>
</dbReference>
<dbReference type="EC" id="2.7.13.3" evidence="2"/>
<dbReference type="SUPFAM" id="SSF55785">
    <property type="entry name" value="PYP-like sensor domain (PAS domain)"/>
    <property type="match status" value="1"/>
</dbReference>
<proteinExistence type="predicted"/>
<dbReference type="InterPro" id="IPR036097">
    <property type="entry name" value="HisK_dim/P_sf"/>
</dbReference>
<dbReference type="Gene3D" id="3.30.450.20">
    <property type="entry name" value="PAS domain"/>
    <property type="match status" value="1"/>
</dbReference>
<organism evidence="10">
    <name type="scientific">marine sediment metagenome</name>
    <dbReference type="NCBI Taxonomy" id="412755"/>
    <lineage>
        <taxon>unclassified sequences</taxon>
        <taxon>metagenomes</taxon>
        <taxon>ecological metagenomes</taxon>
    </lineage>
</organism>
<dbReference type="CDD" id="cd00082">
    <property type="entry name" value="HisKA"/>
    <property type="match status" value="1"/>
</dbReference>
<comment type="catalytic activity">
    <reaction evidence="1">
        <text>ATP + protein L-histidine = ADP + protein N-phospho-L-histidine.</text>
        <dbReference type="EC" id="2.7.13.3"/>
    </reaction>
</comment>
<dbReference type="InterPro" id="IPR029016">
    <property type="entry name" value="GAF-like_dom_sf"/>
</dbReference>
<evidence type="ECO:0000256" key="4">
    <source>
        <dbReference type="ARBA" id="ARBA00022679"/>
    </source>
</evidence>
<dbReference type="AlphaFoldDB" id="A0A0F9XM68"/>
<dbReference type="PANTHER" id="PTHR43547:SF2">
    <property type="entry name" value="HYBRID SIGNAL TRANSDUCTION HISTIDINE KINASE C"/>
    <property type="match status" value="1"/>
</dbReference>